<feature type="transmembrane region" description="Helical" evidence="1">
    <location>
        <begin position="82"/>
        <end position="103"/>
    </location>
</feature>
<protein>
    <submittedName>
        <fullName evidence="2">Uncharacterized protein</fullName>
    </submittedName>
</protein>
<evidence type="ECO:0000313" key="3">
    <source>
        <dbReference type="Proteomes" id="UP000193411"/>
    </source>
</evidence>
<evidence type="ECO:0000313" key="2">
    <source>
        <dbReference type="EMBL" id="ORZ30016.1"/>
    </source>
</evidence>
<keyword evidence="1" id="KW-0472">Membrane</keyword>
<keyword evidence="1" id="KW-0812">Transmembrane</keyword>
<reference evidence="2 3" key="1">
    <citation type="submission" date="2016-07" db="EMBL/GenBank/DDBJ databases">
        <title>Pervasive Adenine N6-methylation of Active Genes in Fungi.</title>
        <authorList>
            <consortium name="DOE Joint Genome Institute"/>
            <person name="Mondo S.J."/>
            <person name="Dannebaum R.O."/>
            <person name="Kuo R.C."/>
            <person name="Labutti K."/>
            <person name="Haridas S."/>
            <person name="Kuo A."/>
            <person name="Salamov A."/>
            <person name="Ahrendt S.R."/>
            <person name="Lipzen A."/>
            <person name="Sullivan W."/>
            <person name="Andreopoulos W.B."/>
            <person name="Clum A."/>
            <person name="Lindquist E."/>
            <person name="Daum C."/>
            <person name="Ramamoorthy G.K."/>
            <person name="Gryganskyi A."/>
            <person name="Culley D."/>
            <person name="Magnuson J.K."/>
            <person name="James T.Y."/>
            <person name="O'Malley M.A."/>
            <person name="Stajich J.E."/>
            <person name="Spatafora J.W."/>
            <person name="Visel A."/>
            <person name="Grigoriev I.V."/>
        </authorList>
    </citation>
    <scope>NUCLEOTIDE SEQUENCE [LARGE SCALE GENOMIC DNA]</scope>
    <source>
        <strain evidence="2 3">PL171</strain>
    </source>
</reference>
<feature type="transmembrane region" description="Helical" evidence="1">
    <location>
        <begin position="44"/>
        <end position="70"/>
    </location>
</feature>
<organism evidence="2 3">
    <name type="scientific">Catenaria anguillulae PL171</name>
    <dbReference type="NCBI Taxonomy" id="765915"/>
    <lineage>
        <taxon>Eukaryota</taxon>
        <taxon>Fungi</taxon>
        <taxon>Fungi incertae sedis</taxon>
        <taxon>Blastocladiomycota</taxon>
        <taxon>Blastocladiomycetes</taxon>
        <taxon>Blastocladiales</taxon>
        <taxon>Catenariaceae</taxon>
        <taxon>Catenaria</taxon>
    </lineage>
</organism>
<keyword evidence="1" id="KW-1133">Transmembrane helix</keyword>
<proteinExistence type="predicted"/>
<dbReference type="EMBL" id="MCFL01000108">
    <property type="protein sequence ID" value="ORZ30016.1"/>
    <property type="molecule type" value="Genomic_DNA"/>
</dbReference>
<gene>
    <name evidence="2" type="ORF">BCR44DRAFT_1446594</name>
</gene>
<comment type="caution">
    <text evidence="2">The sequence shown here is derived from an EMBL/GenBank/DDBJ whole genome shotgun (WGS) entry which is preliminary data.</text>
</comment>
<sequence length="135" mass="15150">MAIKASMFLNWVSTDNHKVALAVLGIQALILSILYINTLASYSLAGALISIIWMVCVAFKLVTILAMMGCFFKRAWATYKTVLYFFSGFVVGAIVLSILTLNVLRLFEFGPLILEILFCGLSYNYYRIFSKQILP</sequence>
<feature type="transmembrane region" description="Helical" evidence="1">
    <location>
        <begin position="20"/>
        <end position="38"/>
    </location>
</feature>
<evidence type="ECO:0000256" key="1">
    <source>
        <dbReference type="SAM" id="Phobius"/>
    </source>
</evidence>
<dbReference type="Proteomes" id="UP000193411">
    <property type="component" value="Unassembled WGS sequence"/>
</dbReference>
<accession>A0A1Y2H626</accession>
<dbReference type="AlphaFoldDB" id="A0A1Y2H626"/>
<name>A0A1Y2H626_9FUNG</name>
<feature type="transmembrane region" description="Helical" evidence="1">
    <location>
        <begin position="109"/>
        <end position="126"/>
    </location>
</feature>
<keyword evidence="3" id="KW-1185">Reference proteome</keyword>